<comment type="caution">
    <text evidence="2">The sequence shown here is derived from an EMBL/GenBank/DDBJ whole genome shotgun (WGS) entry which is preliminary data.</text>
</comment>
<sequence length="951" mass="108149">MAFFSIIEGRKLLAVILCIGFFLLLIQPFSLAEFNKVELHWRVIETPHFLIHYHEGEEVFAQESARIAEEVYPSITSDLGYFPIPKIPIIIENISDITGGYTSLLVGKIVIQAQSDPARTSGTLSWPREVIAHELTHLVMIAALGESILPLRRIMGSLVLPMWFIEGLAQFEAEEWHSLKEMQVGQASREGKVLSEGALGAFYFFDGSGRTAGYYQSDSFVRYIFQTYGRDKIAGILSHLRRQPIFQLVGEVSLVSGEGLLYPGPRFLSFNEALVEVIGKDSSTLYAEWRNWIEEKYSSQRESEDLFFLSEKLLVSWGKRSQHPVFSPRRDRIAFVSNQGYDYAIFDLYLMDLKTRKMKKLDRMVDPYFSFSPEGDKIIYAKTRLYPSSRAFLTDLYEVDVESGRMRRLTFGLRASEPSFSPDGKRALLVKNEGGNSNLFLLNMSTGEVLPLTQDKDGLTQNFSPSFSPEGDRIVFISSRRGQRDIYLLDLEAQKIISLTSDEADDRSPVFSPDGKRVYFISNREDGIFNLFSLDPEEGEAIRQHTRVDSGVFEPNISPDGERILVSAYKDGKFSLYLLSLEDLIEVKLSNHNGGRAQSLEVEYRDEEDARKIYPSFSYRPSLKLHYILPWFSFGPEGSFFSLEGYASDYLERHNLYFSTLLGEDIQYDLSYLNRAFQPTLWGNLYKVRGYRIFRNILYPTEVEGAEVGLAYYLTDKQGIGIDFSTRLLDTYLVSSSGGLDWWRGRVSSLAAVWVFSDMLPVADPELHPRGKMLRLGVEYSSKALGSDLEYTAYEGEFRGYGKIGGGGSLALRILAKKIENKQDFPKILLSLGSDPYFLGWDSLRGYPRDWGVVGENLLLSSLEYRFLLMRRMGGFPAFYLDRLGGVLFFDMGDAFSDGEKLELKSDLGLEMRLRTLLFGKSSLTLRLGIAWPLDEEEREGRVFFVVGEAF</sequence>
<protein>
    <recommendedName>
        <fullName evidence="4">Bacterial surface antigen (D15) domain-containing protein</fullName>
    </recommendedName>
</protein>
<evidence type="ECO:0008006" key="4">
    <source>
        <dbReference type="Google" id="ProtNLM"/>
    </source>
</evidence>
<dbReference type="PANTHER" id="PTHR36842">
    <property type="entry name" value="PROTEIN TOLB HOMOLOG"/>
    <property type="match status" value="1"/>
</dbReference>
<dbReference type="Gene3D" id="2.40.160.50">
    <property type="entry name" value="membrane protein fhac: a member of the omp85/tpsb transporter family"/>
    <property type="match status" value="1"/>
</dbReference>
<dbReference type="Gene3D" id="2.130.10.10">
    <property type="entry name" value="YVTN repeat-like/Quinoprotein amine dehydrogenase"/>
    <property type="match status" value="1"/>
</dbReference>
<dbReference type="InterPro" id="IPR011659">
    <property type="entry name" value="WD40"/>
</dbReference>
<dbReference type="Gene3D" id="2.120.10.30">
    <property type="entry name" value="TolB, C-terminal domain"/>
    <property type="match status" value="1"/>
</dbReference>
<organism evidence="2 3">
    <name type="scientific">Aerophobetes bacterium</name>
    <dbReference type="NCBI Taxonomy" id="2030807"/>
    <lineage>
        <taxon>Bacteria</taxon>
        <taxon>Candidatus Aerophobota</taxon>
    </lineage>
</organism>
<dbReference type="PANTHER" id="PTHR36842:SF1">
    <property type="entry name" value="PROTEIN TOLB"/>
    <property type="match status" value="1"/>
</dbReference>
<dbReference type="EMBL" id="SOJK01000255">
    <property type="protein sequence ID" value="TET43661.1"/>
    <property type="molecule type" value="Genomic_DNA"/>
</dbReference>
<dbReference type="InterPro" id="IPR015943">
    <property type="entry name" value="WD40/YVTN_repeat-like_dom_sf"/>
</dbReference>
<dbReference type="Proteomes" id="UP000320679">
    <property type="component" value="Unassembled WGS sequence"/>
</dbReference>
<name>A0A523UMX5_UNCAE</name>
<accession>A0A523UMX5</accession>
<dbReference type="AlphaFoldDB" id="A0A523UMX5"/>
<dbReference type="SUPFAM" id="SSF82171">
    <property type="entry name" value="DPP6 N-terminal domain-like"/>
    <property type="match status" value="1"/>
</dbReference>
<reference evidence="2 3" key="1">
    <citation type="submission" date="2019-03" db="EMBL/GenBank/DDBJ databases">
        <title>Metabolic potential of uncultured bacteria and archaea associated with petroleum seepage in deep-sea sediments.</title>
        <authorList>
            <person name="Dong X."/>
            <person name="Hubert C."/>
        </authorList>
    </citation>
    <scope>NUCLEOTIDE SEQUENCE [LARGE SCALE GENOMIC DNA]</scope>
    <source>
        <strain evidence="2">E29_bin78</strain>
    </source>
</reference>
<comment type="similarity">
    <text evidence="1">Belongs to the TolB family.</text>
</comment>
<gene>
    <name evidence="2" type="ORF">E3J59_06000</name>
</gene>
<dbReference type="Pfam" id="PF07676">
    <property type="entry name" value="PD40"/>
    <property type="match status" value="4"/>
</dbReference>
<feature type="non-terminal residue" evidence="2">
    <location>
        <position position="951"/>
    </location>
</feature>
<proteinExistence type="inferred from homology"/>
<evidence type="ECO:0000313" key="3">
    <source>
        <dbReference type="Proteomes" id="UP000320679"/>
    </source>
</evidence>
<evidence type="ECO:0000313" key="2">
    <source>
        <dbReference type="EMBL" id="TET43661.1"/>
    </source>
</evidence>
<dbReference type="InterPro" id="IPR011042">
    <property type="entry name" value="6-blade_b-propeller_TolB-like"/>
</dbReference>
<evidence type="ECO:0000256" key="1">
    <source>
        <dbReference type="ARBA" id="ARBA00009820"/>
    </source>
</evidence>